<evidence type="ECO:0000256" key="6">
    <source>
        <dbReference type="ARBA" id="ARBA00043141"/>
    </source>
</evidence>
<accession>A0A1I3PM39</accession>
<dbReference type="AlphaFoldDB" id="A0A1I3PM39"/>
<protein>
    <recommendedName>
        <fullName evidence="5">HTH-type transcriptional regulator CbbR</fullName>
    </recommendedName>
    <alternativeName>
        <fullName evidence="6">RuBisCO operon transcriptional regulator</fullName>
    </alternativeName>
</protein>
<evidence type="ECO:0000259" key="7">
    <source>
        <dbReference type="PROSITE" id="PS50931"/>
    </source>
</evidence>
<feature type="domain" description="HTH lysR-type" evidence="7">
    <location>
        <begin position="7"/>
        <end position="65"/>
    </location>
</feature>
<evidence type="ECO:0000256" key="4">
    <source>
        <dbReference type="ARBA" id="ARBA00023163"/>
    </source>
</evidence>
<dbReference type="Pfam" id="PF03466">
    <property type="entry name" value="LysR_substrate"/>
    <property type="match status" value="1"/>
</dbReference>
<dbReference type="InterPro" id="IPR000847">
    <property type="entry name" value="LysR_HTH_N"/>
</dbReference>
<dbReference type="OrthoDB" id="7840053at2"/>
<reference evidence="9" key="1">
    <citation type="submission" date="2016-10" db="EMBL/GenBank/DDBJ databases">
        <authorList>
            <person name="Varghese N."/>
            <person name="Submissions S."/>
        </authorList>
    </citation>
    <scope>NUCLEOTIDE SEQUENCE [LARGE SCALE GENOMIC DNA]</scope>
    <source>
        <strain evidence="9">DSM 26471</strain>
    </source>
</reference>
<dbReference type="SUPFAM" id="SSF46785">
    <property type="entry name" value="Winged helix' DNA-binding domain"/>
    <property type="match status" value="1"/>
</dbReference>
<dbReference type="SUPFAM" id="SSF53850">
    <property type="entry name" value="Periplasmic binding protein-like II"/>
    <property type="match status" value="1"/>
</dbReference>
<dbReference type="STRING" id="588602.SAMN04487991_1721"/>
<dbReference type="Proteomes" id="UP000199630">
    <property type="component" value="Unassembled WGS sequence"/>
</dbReference>
<dbReference type="PROSITE" id="PS50931">
    <property type="entry name" value="HTH_LYSR"/>
    <property type="match status" value="1"/>
</dbReference>
<dbReference type="EMBL" id="FORH01000002">
    <property type="protein sequence ID" value="SFJ22371.1"/>
    <property type="molecule type" value="Genomic_DNA"/>
</dbReference>
<dbReference type="InterPro" id="IPR036390">
    <property type="entry name" value="WH_DNA-bd_sf"/>
</dbReference>
<evidence type="ECO:0000256" key="3">
    <source>
        <dbReference type="ARBA" id="ARBA00023125"/>
    </source>
</evidence>
<evidence type="ECO:0000256" key="5">
    <source>
        <dbReference type="ARBA" id="ARBA00039279"/>
    </source>
</evidence>
<name>A0A1I3PM39_9RHOB</name>
<keyword evidence="9" id="KW-1185">Reference proteome</keyword>
<evidence type="ECO:0000313" key="9">
    <source>
        <dbReference type="Proteomes" id="UP000199630"/>
    </source>
</evidence>
<evidence type="ECO:0000313" key="8">
    <source>
        <dbReference type="EMBL" id="SFJ22371.1"/>
    </source>
</evidence>
<evidence type="ECO:0000256" key="1">
    <source>
        <dbReference type="ARBA" id="ARBA00009437"/>
    </source>
</evidence>
<proteinExistence type="inferred from homology"/>
<dbReference type="RefSeq" id="WP_090059990.1">
    <property type="nucleotide sequence ID" value="NZ_FORH01000002.1"/>
</dbReference>
<dbReference type="InterPro" id="IPR036388">
    <property type="entry name" value="WH-like_DNA-bd_sf"/>
</dbReference>
<organism evidence="8 9">
    <name type="scientific">Celeribacter neptunius</name>
    <dbReference type="NCBI Taxonomy" id="588602"/>
    <lineage>
        <taxon>Bacteria</taxon>
        <taxon>Pseudomonadati</taxon>
        <taxon>Pseudomonadota</taxon>
        <taxon>Alphaproteobacteria</taxon>
        <taxon>Rhodobacterales</taxon>
        <taxon>Roseobacteraceae</taxon>
        <taxon>Celeribacter</taxon>
    </lineage>
</organism>
<dbReference type="GO" id="GO:0000976">
    <property type="term" value="F:transcription cis-regulatory region binding"/>
    <property type="evidence" value="ECO:0007669"/>
    <property type="project" value="TreeGrafter"/>
</dbReference>
<keyword evidence="4" id="KW-0804">Transcription</keyword>
<sequence length="309" mass="33605">MKRLDQLSLRQLRALQTVAQTGNISVAAEQLGLTGPAVHSQLKTLEEIIGSPLIVRQGRARNSVTPQGEVLLEAYDELRAALERAITNINALNHGHSGSVVLGVVSTGKYFAPRIVALCQREFPGIEISLSIANRRDTVASLKRGALDLCIMGRPPRDPLTHEIALGEHPHIVIAAADHPLARVPHVPREALLSERWVMREEGSGTRILAARFLDEIGLGHTAPTLEMDSNETIKQAVLSGLGLAMISAHTVAEELASGRLVALKVEGSPIYRQWYLLSGQDRPLSPAAEKVRDWIVGHTGDYFPKLDI</sequence>
<comment type="similarity">
    <text evidence="1">Belongs to the LysR transcriptional regulatory family.</text>
</comment>
<dbReference type="Gene3D" id="3.40.190.10">
    <property type="entry name" value="Periplasmic binding protein-like II"/>
    <property type="match status" value="2"/>
</dbReference>
<dbReference type="PANTHER" id="PTHR30126:SF5">
    <property type="entry name" value="HTH-TYPE TRANSCRIPTIONAL ACTIVATOR CMPR"/>
    <property type="match status" value="1"/>
</dbReference>
<dbReference type="Gene3D" id="1.10.10.10">
    <property type="entry name" value="Winged helix-like DNA-binding domain superfamily/Winged helix DNA-binding domain"/>
    <property type="match status" value="1"/>
</dbReference>
<dbReference type="GO" id="GO:0003700">
    <property type="term" value="F:DNA-binding transcription factor activity"/>
    <property type="evidence" value="ECO:0007669"/>
    <property type="project" value="InterPro"/>
</dbReference>
<dbReference type="PANTHER" id="PTHR30126">
    <property type="entry name" value="HTH-TYPE TRANSCRIPTIONAL REGULATOR"/>
    <property type="match status" value="1"/>
</dbReference>
<dbReference type="InterPro" id="IPR005119">
    <property type="entry name" value="LysR_subst-bd"/>
</dbReference>
<evidence type="ECO:0000256" key="2">
    <source>
        <dbReference type="ARBA" id="ARBA00023015"/>
    </source>
</evidence>
<keyword evidence="2" id="KW-0805">Transcription regulation</keyword>
<dbReference type="Pfam" id="PF00126">
    <property type="entry name" value="HTH_1"/>
    <property type="match status" value="1"/>
</dbReference>
<gene>
    <name evidence="8" type="ORF">SAMN04487991_1721</name>
</gene>
<keyword evidence="3" id="KW-0238">DNA-binding</keyword>